<proteinExistence type="predicted"/>
<dbReference type="EMBL" id="JBAWTH010000064">
    <property type="protein sequence ID" value="KAL2280704.1"/>
    <property type="molecule type" value="Genomic_DNA"/>
</dbReference>
<evidence type="ECO:0000313" key="1">
    <source>
        <dbReference type="EMBL" id="KAL2280704.1"/>
    </source>
</evidence>
<gene>
    <name evidence="1" type="ORF">FJTKL_12409</name>
</gene>
<sequence>MKLKLASAVEENLGPVPCLDATRRERGWGWNELVAKRREWDDESKLGRLEPSDVDVGCCSRTVLDSTRPEWE</sequence>
<name>A0ABR4EE59_9PEZI</name>
<dbReference type="Proteomes" id="UP001600888">
    <property type="component" value="Unassembled WGS sequence"/>
</dbReference>
<keyword evidence="2" id="KW-1185">Reference proteome</keyword>
<protein>
    <submittedName>
        <fullName evidence="1">Uncharacterized protein</fullName>
    </submittedName>
</protein>
<organism evidence="1 2">
    <name type="scientific">Diaporthe vaccinii</name>
    <dbReference type="NCBI Taxonomy" id="105482"/>
    <lineage>
        <taxon>Eukaryota</taxon>
        <taxon>Fungi</taxon>
        <taxon>Dikarya</taxon>
        <taxon>Ascomycota</taxon>
        <taxon>Pezizomycotina</taxon>
        <taxon>Sordariomycetes</taxon>
        <taxon>Sordariomycetidae</taxon>
        <taxon>Diaporthales</taxon>
        <taxon>Diaporthaceae</taxon>
        <taxon>Diaporthe</taxon>
        <taxon>Diaporthe eres species complex</taxon>
    </lineage>
</organism>
<reference evidence="1 2" key="1">
    <citation type="submission" date="2024-03" db="EMBL/GenBank/DDBJ databases">
        <title>A high-quality draft genome sequence of Diaporthe vaccinii, a causative agent of upright dieback and viscid rot disease in cranberry plants.</title>
        <authorList>
            <person name="Sarrasin M."/>
            <person name="Lang B.F."/>
            <person name="Burger G."/>
        </authorList>
    </citation>
    <scope>NUCLEOTIDE SEQUENCE [LARGE SCALE GENOMIC DNA]</scope>
    <source>
        <strain evidence="1 2">IS7</strain>
    </source>
</reference>
<evidence type="ECO:0000313" key="2">
    <source>
        <dbReference type="Proteomes" id="UP001600888"/>
    </source>
</evidence>
<comment type="caution">
    <text evidence="1">The sequence shown here is derived from an EMBL/GenBank/DDBJ whole genome shotgun (WGS) entry which is preliminary data.</text>
</comment>
<accession>A0ABR4EE59</accession>